<comment type="similarity">
    <text evidence="2 8">Belongs to the cytochrome P450 family.</text>
</comment>
<dbReference type="RefSeq" id="WP_394846203.1">
    <property type="nucleotide sequence ID" value="NZ_CP089982.1"/>
</dbReference>
<keyword evidence="10" id="KW-1185">Reference proteome</keyword>
<sequence>MPRASLTDRILIATNRRLLVLRPLSRIPEDSDLEPVPGDDGLPWLGHTLAMVFLRDPMPFLRYRYEQFGPVSWGRILGQYWVFPLGPKASEVVLQNRDKAFANGPGWGYWIGPFFHRGIMLLDFEEHLHHRRILQHAFTNERLSGYLEKMTPAIARGVAGWRTGARFPFLASIKQLTLDLATEVFMGAKLGRETNEINRAFIETVRAGFAVLRYPIPGTRWARGLHGRRVLERFFRELLPAKRASDSSDLFAVLCRATSEDGHRFTDDDVINHMVFLLMAAHDTTTITMTTMAYYLAKHPEWQERLRDESFALGKDELEFGDLEKLSGLDWVMREAMRLVAPVPYLARKTVKDTSICGHFVPKDTFVAVLPQFAHHMPEYWSQPERFDPERFAPHRREDKVHPYAWQPFGGGVHKCIGMHFAGVQIKAIFHRILRRYRWSVAPNYKTKFDFAGLPVPKDGLPVRLERVVDA</sequence>
<keyword evidence="6 8" id="KW-0408">Iron</keyword>
<proteinExistence type="inferred from homology"/>
<dbReference type="EMBL" id="CP089982">
    <property type="protein sequence ID" value="WXA95597.1"/>
    <property type="molecule type" value="Genomic_DNA"/>
</dbReference>
<comment type="cofactor">
    <cofactor evidence="1">
        <name>heme</name>
        <dbReference type="ChEBI" id="CHEBI:30413"/>
    </cofactor>
</comment>
<dbReference type="PRINTS" id="PR00465">
    <property type="entry name" value="EP450IV"/>
</dbReference>
<dbReference type="InterPro" id="IPR002403">
    <property type="entry name" value="Cyt_P450_E_grp-IV"/>
</dbReference>
<evidence type="ECO:0000256" key="2">
    <source>
        <dbReference type="ARBA" id="ARBA00010617"/>
    </source>
</evidence>
<dbReference type="Proteomes" id="UP001379533">
    <property type="component" value="Chromosome"/>
</dbReference>
<keyword evidence="4 8" id="KW-0479">Metal-binding</keyword>
<evidence type="ECO:0000256" key="4">
    <source>
        <dbReference type="ARBA" id="ARBA00022723"/>
    </source>
</evidence>
<evidence type="ECO:0000313" key="9">
    <source>
        <dbReference type="EMBL" id="WXA95597.1"/>
    </source>
</evidence>
<evidence type="ECO:0000256" key="6">
    <source>
        <dbReference type="ARBA" id="ARBA00023004"/>
    </source>
</evidence>
<keyword evidence="5 8" id="KW-0560">Oxidoreductase</keyword>
<dbReference type="Gene3D" id="1.10.630.10">
    <property type="entry name" value="Cytochrome P450"/>
    <property type="match status" value="1"/>
</dbReference>
<keyword evidence="7 8" id="KW-0503">Monooxygenase</keyword>
<dbReference type="InterPro" id="IPR017972">
    <property type="entry name" value="Cyt_P450_CS"/>
</dbReference>
<dbReference type="Pfam" id="PF00067">
    <property type="entry name" value="p450"/>
    <property type="match status" value="1"/>
</dbReference>
<evidence type="ECO:0000256" key="1">
    <source>
        <dbReference type="ARBA" id="ARBA00001971"/>
    </source>
</evidence>
<dbReference type="PANTHER" id="PTHR24286:SF24">
    <property type="entry name" value="LANOSTEROL 14-ALPHA DEMETHYLASE"/>
    <property type="match status" value="1"/>
</dbReference>
<evidence type="ECO:0000313" key="10">
    <source>
        <dbReference type="Proteomes" id="UP001379533"/>
    </source>
</evidence>
<dbReference type="SUPFAM" id="SSF48264">
    <property type="entry name" value="Cytochrome P450"/>
    <property type="match status" value="1"/>
</dbReference>
<name>A0ABZ2KA87_9BACT</name>
<dbReference type="InterPro" id="IPR036396">
    <property type="entry name" value="Cyt_P450_sf"/>
</dbReference>
<dbReference type="CDD" id="cd11045">
    <property type="entry name" value="CYP136-like"/>
    <property type="match status" value="1"/>
</dbReference>
<dbReference type="PANTHER" id="PTHR24286">
    <property type="entry name" value="CYTOCHROME P450 26"/>
    <property type="match status" value="1"/>
</dbReference>
<evidence type="ECO:0000256" key="5">
    <source>
        <dbReference type="ARBA" id="ARBA00023002"/>
    </source>
</evidence>
<accession>A0ABZ2KA87</accession>
<evidence type="ECO:0000256" key="3">
    <source>
        <dbReference type="ARBA" id="ARBA00022617"/>
    </source>
</evidence>
<gene>
    <name evidence="9" type="ORF">LZC95_01910</name>
</gene>
<protein>
    <submittedName>
        <fullName evidence="9">Cytochrome P450</fullName>
    </submittedName>
</protein>
<evidence type="ECO:0000256" key="7">
    <source>
        <dbReference type="ARBA" id="ARBA00023033"/>
    </source>
</evidence>
<reference evidence="9 10" key="1">
    <citation type="submission" date="2021-12" db="EMBL/GenBank/DDBJ databases">
        <title>Discovery of the Pendulisporaceae a myxobacterial family with distinct sporulation behavior and unique specialized metabolism.</title>
        <authorList>
            <person name="Garcia R."/>
            <person name="Popoff A."/>
            <person name="Bader C.D."/>
            <person name="Loehr J."/>
            <person name="Walesch S."/>
            <person name="Walt C."/>
            <person name="Boldt J."/>
            <person name="Bunk B."/>
            <person name="Haeckl F.J.F.P.J."/>
            <person name="Gunesch A.P."/>
            <person name="Birkelbach J."/>
            <person name="Nuebel U."/>
            <person name="Pietschmann T."/>
            <person name="Bach T."/>
            <person name="Mueller R."/>
        </authorList>
    </citation>
    <scope>NUCLEOTIDE SEQUENCE [LARGE SCALE GENOMIC DNA]</scope>
    <source>
        <strain evidence="9 10">MSr12523</strain>
    </source>
</reference>
<dbReference type="PRINTS" id="PR00385">
    <property type="entry name" value="P450"/>
</dbReference>
<organism evidence="9 10">
    <name type="scientific">Pendulispora brunnea</name>
    <dbReference type="NCBI Taxonomy" id="2905690"/>
    <lineage>
        <taxon>Bacteria</taxon>
        <taxon>Pseudomonadati</taxon>
        <taxon>Myxococcota</taxon>
        <taxon>Myxococcia</taxon>
        <taxon>Myxococcales</taxon>
        <taxon>Sorangiineae</taxon>
        <taxon>Pendulisporaceae</taxon>
        <taxon>Pendulispora</taxon>
    </lineage>
</organism>
<dbReference type="InterPro" id="IPR001128">
    <property type="entry name" value="Cyt_P450"/>
</dbReference>
<keyword evidence="3 8" id="KW-0349">Heme</keyword>
<evidence type="ECO:0000256" key="8">
    <source>
        <dbReference type="RuleBase" id="RU000461"/>
    </source>
</evidence>
<dbReference type="PROSITE" id="PS00086">
    <property type="entry name" value="CYTOCHROME_P450"/>
    <property type="match status" value="1"/>
</dbReference>